<gene>
    <name evidence="1" type="ORF">S06H3_17334</name>
</gene>
<name>X1LKU7_9ZZZZ</name>
<protein>
    <submittedName>
        <fullName evidence="1">Uncharacterized protein</fullName>
    </submittedName>
</protein>
<reference evidence="1" key="1">
    <citation type="journal article" date="2014" name="Front. Microbiol.">
        <title>High frequency of phylogenetically diverse reductive dehalogenase-homologous genes in deep subseafloor sedimentary metagenomes.</title>
        <authorList>
            <person name="Kawai M."/>
            <person name="Futagami T."/>
            <person name="Toyoda A."/>
            <person name="Takaki Y."/>
            <person name="Nishi S."/>
            <person name="Hori S."/>
            <person name="Arai W."/>
            <person name="Tsubouchi T."/>
            <person name="Morono Y."/>
            <person name="Uchiyama I."/>
            <person name="Ito T."/>
            <person name="Fujiyama A."/>
            <person name="Inagaki F."/>
            <person name="Takami H."/>
        </authorList>
    </citation>
    <scope>NUCLEOTIDE SEQUENCE</scope>
    <source>
        <strain evidence="1">Expedition CK06-06</strain>
    </source>
</reference>
<evidence type="ECO:0000313" key="1">
    <source>
        <dbReference type="EMBL" id="GAI06451.1"/>
    </source>
</evidence>
<comment type="caution">
    <text evidence="1">The sequence shown here is derived from an EMBL/GenBank/DDBJ whole genome shotgun (WGS) entry which is preliminary data.</text>
</comment>
<organism evidence="1">
    <name type="scientific">marine sediment metagenome</name>
    <dbReference type="NCBI Taxonomy" id="412755"/>
    <lineage>
        <taxon>unclassified sequences</taxon>
        <taxon>metagenomes</taxon>
        <taxon>ecological metagenomes</taxon>
    </lineage>
</organism>
<dbReference type="EMBL" id="BARV01008657">
    <property type="protein sequence ID" value="GAI06451.1"/>
    <property type="molecule type" value="Genomic_DNA"/>
</dbReference>
<dbReference type="AlphaFoldDB" id="X1LKU7"/>
<proteinExistence type="predicted"/>
<accession>X1LKU7</accession>
<sequence>INKNELFAGLMLTKDSAHIYSAFLTKRKKYSDISILSASGYLYYDKHSKKYKISSKDKLDEFYLPGNYLDLHKYSCNLFGEGKINLGANLGQLKLTSAGNITHNMKKNEIELDLVLAMDFYFAEQALEIMAAAINNDIYSEPVDIDRETYTKGLAELIGATQADEMTSEISLYGELKKIPKELEHTILLTDVKLEWNTETRSYRSVGQIGIGNILKTHIFRLVDGHIEIVKKRSGDHFYMYLQIDPANWFFFSYRNGLMIGASSDKNFNTIIIETGPDKSKLKVERGEKPYRFYIATERQKDLFLKRFEVDEEEEE</sequence>
<feature type="non-terminal residue" evidence="1">
    <location>
        <position position="1"/>
    </location>
</feature>